<keyword evidence="2" id="KW-0472">Membrane</keyword>
<feature type="transmembrane region" description="Helical" evidence="2">
    <location>
        <begin position="187"/>
        <end position="205"/>
    </location>
</feature>
<evidence type="ECO:0000313" key="4">
    <source>
        <dbReference type="Proteomes" id="UP001239994"/>
    </source>
</evidence>
<feature type="region of interest" description="Disordered" evidence="1">
    <location>
        <begin position="1"/>
        <end position="99"/>
    </location>
</feature>
<accession>A0AAD9DL47</accession>
<dbReference type="EMBL" id="JAROKS010000026">
    <property type="protein sequence ID" value="KAK1784773.1"/>
    <property type="molecule type" value="Genomic_DNA"/>
</dbReference>
<protein>
    <submittedName>
        <fullName evidence="3">Uncharacterized protein</fullName>
    </submittedName>
</protein>
<feature type="transmembrane region" description="Helical" evidence="2">
    <location>
        <begin position="256"/>
        <end position="281"/>
    </location>
</feature>
<sequence>MREWRRARSGNARLRRRCARLEADAQKATRSLTKPALPVDRAPPPDATARAPNLHPTRRPAPPPTSTRSGGPRLPHLHPTRRPTPRHLHPTRRPTTRHLHPRSHFLSSFWSFFPVLDTPGVRPAETQGECLWTVLTIAVRTGCGLTQSVPCDSGSGTRSPALAVSCTGGFGALNCSTSYQIKRRHRVEILLTFMALLGTAAPARFRLWKRLIPLWGFRAGLQGREKNGFYQQTLVSVKVLREARGEDTMVCTAQSYILATVSKLVMVTILATMSILVTVTIQAKVSILPMVSILAKAFVTGHFLTTGPLLARYFWVSAHSQFGSDTNMCNLPSNTAGPDKIALGSSSGATATSQKATPSRVQLSCPAARSGSFVSWLLLYVCARPRPDCGHGAWSRAGSVAALLL</sequence>
<name>A0AAD9DL47_9TELE</name>
<reference evidence="3" key="1">
    <citation type="submission" date="2023-03" db="EMBL/GenBank/DDBJ databases">
        <title>Electrophorus voltai genome.</title>
        <authorList>
            <person name="Bian C."/>
        </authorList>
    </citation>
    <scope>NUCLEOTIDE SEQUENCE</scope>
    <source>
        <strain evidence="3">CB-2022</strain>
        <tissue evidence="3">Muscle</tissue>
    </source>
</reference>
<feature type="transmembrane region" description="Helical" evidence="2">
    <location>
        <begin position="293"/>
        <end position="315"/>
    </location>
</feature>
<evidence type="ECO:0000313" key="3">
    <source>
        <dbReference type="EMBL" id="KAK1784773.1"/>
    </source>
</evidence>
<keyword evidence="2" id="KW-0812">Transmembrane</keyword>
<comment type="caution">
    <text evidence="3">The sequence shown here is derived from an EMBL/GenBank/DDBJ whole genome shotgun (WGS) entry which is preliminary data.</text>
</comment>
<keyword evidence="2" id="KW-1133">Transmembrane helix</keyword>
<gene>
    <name evidence="3" type="ORF">P4O66_003444</name>
</gene>
<dbReference type="Proteomes" id="UP001239994">
    <property type="component" value="Unassembled WGS sequence"/>
</dbReference>
<proteinExistence type="predicted"/>
<evidence type="ECO:0000256" key="1">
    <source>
        <dbReference type="SAM" id="MobiDB-lite"/>
    </source>
</evidence>
<dbReference type="AlphaFoldDB" id="A0AAD9DL47"/>
<feature type="compositionally biased region" description="Basic residues" evidence="1">
    <location>
        <begin position="75"/>
        <end position="99"/>
    </location>
</feature>
<evidence type="ECO:0000256" key="2">
    <source>
        <dbReference type="SAM" id="Phobius"/>
    </source>
</evidence>
<organism evidence="3 4">
    <name type="scientific">Electrophorus voltai</name>
    <dbReference type="NCBI Taxonomy" id="2609070"/>
    <lineage>
        <taxon>Eukaryota</taxon>
        <taxon>Metazoa</taxon>
        <taxon>Chordata</taxon>
        <taxon>Craniata</taxon>
        <taxon>Vertebrata</taxon>
        <taxon>Euteleostomi</taxon>
        <taxon>Actinopterygii</taxon>
        <taxon>Neopterygii</taxon>
        <taxon>Teleostei</taxon>
        <taxon>Ostariophysi</taxon>
        <taxon>Gymnotiformes</taxon>
        <taxon>Gymnotoidei</taxon>
        <taxon>Gymnotidae</taxon>
        <taxon>Electrophorus</taxon>
    </lineage>
</organism>
<keyword evidence="4" id="KW-1185">Reference proteome</keyword>
<feature type="compositionally biased region" description="Basic residues" evidence="1">
    <location>
        <begin position="7"/>
        <end position="18"/>
    </location>
</feature>